<gene>
    <name evidence="2" type="ORF">BpHYR1_021280</name>
</gene>
<dbReference type="Proteomes" id="UP000276133">
    <property type="component" value="Unassembled WGS sequence"/>
</dbReference>
<evidence type="ECO:0000313" key="3">
    <source>
        <dbReference type="Proteomes" id="UP000276133"/>
    </source>
</evidence>
<dbReference type="AlphaFoldDB" id="A0A3M7PJP8"/>
<proteinExistence type="predicted"/>
<feature type="transmembrane region" description="Helical" evidence="1">
    <location>
        <begin position="80"/>
        <end position="102"/>
    </location>
</feature>
<keyword evidence="1" id="KW-1133">Transmembrane helix</keyword>
<organism evidence="2 3">
    <name type="scientific">Brachionus plicatilis</name>
    <name type="common">Marine rotifer</name>
    <name type="synonym">Brachionus muelleri</name>
    <dbReference type="NCBI Taxonomy" id="10195"/>
    <lineage>
        <taxon>Eukaryota</taxon>
        <taxon>Metazoa</taxon>
        <taxon>Spiralia</taxon>
        <taxon>Gnathifera</taxon>
        <taxon>Rotifera</taxon>
        <taxon>Eurotatoria</taxon>
        <taxon>Monogononta</taxon>
        <taxon>Pseudotrocha</taxon>
        <taxon>Ploima</taxon>
        <taxon>Brachionidae</taxon>
        <taxon>Brachionus</taxon>
    </lineage>
</organism>
<reference evidence="2 3" key="1">
    <citation type="journal article" date="2018" name="Sci. Rep.">
        <title>Genomic signatures of local adaptation to the degree of environmental predictability in rotifers.</title>
        <authorList>
            <person name="Franch-Gras L."/>
            <person name="Hahn C."/>
            <person name="Garcia-Roger E.M."/>
            <person name="Carmona M.J."/>
            <person name="Serra M."/>
            <person name="Gomez A."/>
        </authorList>
    </citation>
    <scope>NUCLEOTIDE SEQUENCE [LARGE SCALE GENOMIC DNA]</scope>
    <source>
        <strain evidence="2">HYR1</strain>
    </source>
</reference>
<comment type="caution">
    <text evidence="2">The sequence shown here is derived from an EMBL/GenBank/DDBJ whole genome shotgun (WGS) entry which is preliminary data.</text>
</comment>
<evidence type="ECO:0000256" key="1">
    <source>
        <dbReference type="SAM" id="Phobius"/>
    </source>
</evidence>
<protein>
    <submittedName>
        <fullName evidence="2">Uncharacterized protein</fullName>
    </submittedName>
</protein>
<sequence>MVIPIVNKPNLSLRQEIPKTETNIVLRFRCTWNYRLCALNTRLISRKLNRWILAAKYSCSVFKANIFEVESGRSSRYNTILVLSFVFVHGLTIQIIFLYVVIINCGSQKSKKIEPKFVEAPKLTVITSFKSSGYNKYLERQKYHVAVIMTAWSVGNLTLI</sequence>
<keyword evidence="1" id="KW-0472">Membrane</keyword>
<dbReference type="EMBL" id="REGN01010261">
    <property type="protein sequence ID" value="RMZ99346.1"/>
    <property type="molecule type" value="Genomic_DNA"/>
</dbReference>
<keyword evidence="1" id="KW-0812">Transmembrane</keyword>
<accession>A0A3M7PJP8</accession>
<evidence type="ECO:0000313" key="2">
    <source>
        <dbReference type="EMBL" id="RMZ99346.1"/>
    </source>
</evidence>
<name>A0A3M7PJP8_BRAPC</name>
<keyword evidence="3" id="KW-1185">Reference proteome</keyword>